<dbReference type="EMBL" id="BAABME010001292">
    <property type="protein sequence ID" value="GAA0148751.1"/>
    <property type="molecule type" value="Genomic_DNA"/>
</dbReference>
<evidence type="ECO:0000259" key="1">
    <source>
        <dbReference type="Pfam" id="PF07000"/>
    </source>
</evidence>
<dbReference type="InterPro" id="IPR010733">
    <property type="entry name" value="DUF1308"/>
</dbReference>
<keyword evidence="3" id="KW-1185">Reference proteome</keyword>
<protein>
    <recommendedName>
        <fullName evidence="1">DUF1308 domain-containing protein</fullName>
    </recommendedName>
</protein>
<comment type="caution">
    <text evidence="2">The sequence shown here is derived from an EMBL/GenBank/DDBJ whole genome shotgun (WGS) entry which is preliminary data.</text>
</comment>
<reference evidence="2 3" key="1">
    <citation type="submission" date="2024-01" db="EMBL/GenBank/DDBJ databases">
        <title>The complete chloroplast genome sequence of Lithospermum erythrorhizon: insights into the phylogenetic relationship among Boraginaceae species and the maternal lineages of purple gromwells.</title>
        <authorList>
            <person name="Okada T."/>
            <person name="Watanabe K."/>
        </authorList>
    </citation>
    <scope>NUCLEOTIDE SEQUENCE [LARGE SCALE GENOMIC DNA]</scope>
</reference>
<feature type="domain" description="DUF1308" evidence="1">
    <location>
        <begin position="296"/>
        <end position="461"/>
    </location>
</feature>
<name>A0AAV3PCQ4_LITER</name>
<dbReference type="Pfam" id="PF07000">
    <property type="entry name" value="DUF1308"/>
    <property type="match status" value="1"/>
</dbReference>
<dbReference type="PANTHER" id="PTHR13379">
    <property type="entry name" value="UNCHARACTERIZED DUF1308"/>
    <property type="match status" value="1"/>
</dbReference>
<gene>
    <name evidence="2" type="ORF">LIER_08106</name>
</gene>
<dbReference type="Proteomes" id="UP001454036">
    <property type="component" value="Unassembled WGS sequence"/>
</dbReference>
<proteinExistence type="predicted"/>
<dbReference type="AlphaFoldDB" id="A0AAV3PCQ4"/>
<evidence type="ECO:0000313" key="2">
    <source>
        <dbReference type="EMBL" id="GAA0148751.1"/>
    </source>
</evidence>
<organism evidence="2 3">
    <name type="scientific">Lithospermum erythrorhizon</name>
    <name type="common">Purple gromwell</name>
    <name type="synonym">Lithospermum officinale var. erythrorhizon</name>
    <dbReference type="NCBI Taxonomy" id="34254"/>
    <lineage>
        <taxon>Eukaryota</taxon>
        <taxon>Viridiplantae</taxon>
        <taxon>Streptophyta</taxon>
        <taxon>Embryophyta</taxon>
        <taxon>Tracheophyta</taxon>
        <taxon>Spermatophyta</taxon>
        <taxon>Magnoliopsida</taxon>
        <taxon>eudicotyledons</taxon>
        <taxon>Gunneridae</taxon>
        <taxon>Pentapetalae</taxon>
        <taxon>asterids</taxon>
        <taxon>lamiids</taxon>
        <taxon>Boraginales</taxon>
        <taxon>Boraginaceae</taxon>
        <taxon>Boraginoideae</taxon>
        <taxon>Lithospermeae</taxon>
        <taxon>Lithospermum</taxon>
    </lineage>
</organism>
<dbReference type="PANTHER" id="PTHR13379:SF0">
    <property type="entry name" value="UPF0415 PROTEIN C7ORF25"/>
    <property type="match status" value="1"/>
</dbReference>
<accession>A0AAV3PCQ4</accession>
<evidence type="ECO:0000313" key="3">
    <source>
        <dbReference type="Proteomes" id="UP001454036"/>
    </source>
</evidence>
<sequence>MANLEGGGRFRCGVFDSKGRCVGLQHRIGVMKKLSSSCKSTLLRLLQSELSFLNRLSSSHHHSPLSVNVGHLEAVVGVLEQPSITGVSRVCKSIPSSSAEKGTSDASSRPKSIYIDIVCSLNGRPVWIVVSARNSKYVTWDGSSGNKGLKMRIEQVLGAAKSCTSLRPSSVILLFTNGLDHNVNQKLREQLGAIDLEDFSCQGFDCMFFEENVEDEWVDVLPKSYEKACLLEIKVDCSSEEILSKREYATQSKLENLPLPVNDADANLNLGDSLVSLVSAMRCDTSDADPGISGLVNFDTTALIAIVSGISNGGIDKLLGTSENQLRSRFKGNYDFVIAQVNSEIQNPIHVELASVLYGKRGIICQSVYSEVCELVSMCGGPNEKFRANHFLKHLKLVCDSPSIRMTNLPTTRKLALKNKVVFGTGDCWQAPTLTANMAFVRAVAQTGLSMSTIEHRPRALIGD</sequence>